<dbReference type="InterPro" id="IPR017517">
    <property type="entry name" value="Maleyloyr_isom"/>
</dbReference>
<evidence type="ECO:0000313" key="2">
    <source>
        <dbReference type="EMBL" id="KAB2346784.1"/>
    </source>
</evidence>
<dbReference type="InterPro" id="IPR017520">
    <property type="entry name" value="CHP03086"/>
</dbReference>
<dbReference type="SUPFAM" id="SSF109854">
    <property type="entry name" value="DinB/YfiT-like putative metalloenzymes"/>
    <property type="match status" value="1"/>
</dbReference>
<feature type="domain" description="Mycothiol-dependent maleylpyruvate isomerase metal-binding" evidence="1">
    <location>
        <begin position="8"/>
        <end position="131"/>
    </location>
</feature>
<dbReference type="InterPro" id="IPR034660">
    <property type="entry name" value="DinB/YfiT-like"/>
</dbReference>
<dbReference type="NCBIfam" id="TIGR03086">
    <property type="entry name" value="TIGR03086 family metal-binding protein"/>
    <property type="match status" value="1"/>
</dbReference>
<name>A0A6H9YTG5_9ACTN</name>
<dbReference type="NCBIfam" id="TIGR03083">
    <property type="entry name" value="maleylpyruvate isomerase family mycothiol-dependent enzyme"/>
    <property type="match status" value="1"/>
</dbReference>
<reference evidence="2 3" key="1">
    <citation type="submission" date="2019-09" db="EMBL/GenBank/DDBJ databases">
        <title>Actinomadura physcomitrii sp. nov., a novel actinomycete isolated from moss [Physcomitrium sphaericum (Ludw) Fuernr].</title>
        <authorList>
            <person name="Zhuang X."/>
            <person name="Liu C."/>
        </authorList>
    </citation>
    <scope>NUCLEOTIDE SEQUENCE [LARGE SCALE GENOMIC DNA]</scope>
    <source>
        <strain evidence="2 3">HMC1</strain>
    </source>
</reference>
<dbReference type="GO" id="GO:0046872">
    <property type="term" value="F:metal ion binding"/>
    <property type="evidence" value="ECO:0007669"/>
    <property type="project" value="InterPro"/>
</dbReference>
<dbReference type="OrthoDB" id="5185819at2"/>
<gene>
    <name evidence="2" type="ORF">F8566_21380</name>
</gene>
<evidence type="ECO:0000313" key="3">
    <source>
        <dbReference type="Proteomes" id="UP000468735"/>
    </source>
</evidence>
<dbReference type="EMBL" id="WBMT01000010">
    <property type="protein sequence ID" value="KAB2346784.1"/>
    <property type="molecule type" value="Genomic_DNA"/>
</dbReference>
<evidence type="ECO:0000259" key="1">
    <source>
        <dbReference type="Pfam" id="PF11716"/>
    </source>
</evidence>
<dbReference type="Proteomes" id="UP000468735">
    <property type="component" value="Unassembled WGS sequence"/>
</dbReference>
<dbReference type="RefSeq" id="WP_151562562.1">
    <property type="nucleotide sequence ID" value="NZ_WBMT01000010.1"/>
</dbReference>
<dbReference type="Pfam" id="PF11716">
    <property type="entry name" value="MDMPI_N"/>
    <property type="match status" value="1"/>
</dbReference>
<dbReference type="AlphaFoldDB" id="A0A6H9YTG5"/>
<accession>A0A6H9YTG5</accession>
<proteinExistence type="predicted"/>
<sequence>MEMRELTRPAAEMAARIVREVPEDRLGAPSPCPEWDVRGVINHLIFWTGRGATAARKEQPPQGPGEDHDFTADGDWAELYAAKARESAEAWAEPAAWEGETSLTGAEQGMPSAIIGGMLFSEYVLHGWDLAVATGQQVDFPDEIVQAAYDHLVPTAEMGRQYGAFGAEVKVSESAPLLDRLLGLSGRDPQWKP</sequence>
<comment type="caution">
    <text evidence="2">The sequence shown here is derived from an EMBL/GenBank/DDBJ whole genome shotgun (WGS) entry which is preliminary data.</text>
</comment>
<protein>
    <submittedName>
        <fullName evidence="2">TIGR03086 family protein</fullName>
    </submittedName>
</protein>
<organism evidence="2 3">
    <name type="scientific">Actinomadura rudentiformis</name>
    <dbReference type="NCBI Taxonomy" id="359158"/>
    <lineage>
        <taxon>Bacteria</taxon>
        <taxon>Bacillati</taxon>
        <taxon>Actinomycetota</taxon>
        <taxon>Actinomycetes</taxon>
        <taxon>Streptosporangiales</taxon>
        <taxon>Thermomonosporaceae</taxon>
        <taxon>Actinomadura</taxon>
    </lineage>
</organism>
<dbReference type="InterPro" id="IPR024344">
    <property type="entry name" value="MDMPI_metal-binding"/>
</dbReference>
<keyword evidence="3" id="KW-1185">Reference proteome</keyword>
<dbReference type="Gene3D" id="1.20.120.450">
    <property type="entry name" value="dinb family like domain"/>
    <property type="match status" value="1"/>
</dbReference>